<proteinExistence type="predicted"/>
<protein>
    <submittedName>
        <fullName evidence="4">Jerky protein homolog-like</fullName>
    </submittedName>
</protein>
<dbReference type="OrthoDB" id="125347at2759"/>
<keyword evidence="2" id="KW-0238">DNA-binding</keyword>
<gene>
    <name evidence="4" type="primary">Jrkl</name>
    <name evidence="4" type="ORF">EVAR_72047_1</name>
</gene>
<dbReference type="GO" id="GO:0005634">
    <property type="term" value="C:nucleus"/>
    <property type="evidence" value="ECO:0007669"/>
    <property type="project" value="UniProtKB-SubCell"/>
</dbReference>
<evidence type="ECO:0000256" key="2">
    <source>
        <dbReference type="ARBA" id="ARBA00023125"/>
    </source>
</evidence>
<dbReference type="AlphaFoldDB" id="A0A4C1SSZ4"/>
<dbReference type="InterPro" id="IPR050863">
    <property type="entry name" value="CenT-Element_Derived"/>
</dbReference>
<evidence type="ECO:0000259" key="3">
    <source>
        <dbReference type="PROSITE" id="PS51253"/>
    </source>
</evidence>
<dbReference type="InterPro" id="IPR009057">
    <property type="entry name" value="Homeodomain-like_sf"/>
</dbReference>
<dbReference type="PANTHER" id="PTHR19303:SF16">
    <property type="entry name" value="JERKY PROTEIN HOMOLOG-LIKE"/>
    <property type="match status" value="1"/>
</dbReference>
<dbReference type="PROSITE" id="PS51253">
    <property type="entry name" value="HTH_CENPB"/>
    <property type="match status" value="1"/>
</dbReference>
<evidence type="ECO:0000256" key="1">
    <source>
        <dbReference type="ARBA" id="ARBA00004123"/>
    </source>
</evidence>
<dbReference type="PANTHER" id="PTHR19303">
    <property type="entry name" value="TRANSPOSON"/>
    <property type="match status" value="1"/>
</dbReference>
<comment type="caution">
    <text evidence="4">The sequence shown here is derived from an EMBL/GenBank/DDBJ whole genome shotgun (WGS) entry which is preliminary data.</text>
</comment>
<dbReference type="Pfam" id="PF03221">
    <property type="entry name" value="HTH_Tnp_Tc5"/>
    <property type="match status" value="1"/>
</dbReference>
<evidence type="ECO:0000313" key="4">
    <source>
        <dbReference type="EMBL" id="GBP05075.1"/>
    </source>
</evidence>
<keyword evidence="5" id="KW-1185">Reference proteome</keyword>
<evidence type="ECO:0000313" key="5">
    <source>
        <dbReference type="Proteomes" id="UP000299102"/>
    </source>
</evidence>
<dbReference type="Gene3D" id="1.10.10.60">
    <property type="entry name" value="Homeodomain-like"/>
    <property type="match status" value="1"/>
</dbReference>
<organism evidence="4 5">
    <name type="scientific">Eumeta variegata</name>
    <name type="common">Bagworm moth</name>
    <name type="synonym">Eumeta japonica</name>
    <dbReference type="NCBI Taxonomy" id="151549"/>
    <lineage>
        <taxon>Eukaryota</taxon>
        <taxon>Metazoa</taxon>
        <taxon>Ecdysozoa</taxon>
        <taxon>Arthropoda</taxon>
        <taxon>Hexapoda</taxon>
        <taxon>Insecta</taxon>
        <taxon>Pterygota</taxon>
        <taxon>Neoptera</taxon>
        <taxon>Endopterygota</taxon>
        <taxon>Lepidoptera</taxon>
        <taxon>Glossata</taxon>
        <taxon>Ditrysia</taxon>
        <taxon>Tineoidea</taxon>
        <taxon>Psychidae</taxon>
        <taxon>Oiketicinae</taxon>
        <taxon>Eumeta</taxon>
    </lineage>
</organism>
<dbReference type="GO" id="GO:0003677">
    <property type="term" value="F:DNA binding"/>
    <property type="evidence" value="ECO:0007669"/>
    <property type="project" value="UniProtKB-KW"/>
</dbReference>
<dbReference type="Proteomes" id="UP000299102">
    <property type="component" value="Unassembled WGS sequence"/>
</dbReference>
<reference evidence="4 5" key="1">
    <citation type="journal article" date="2019" name="Commun. Biol.">
        <title>The bagworm genome reveals a unique fibroin gene that provides high tensile strength.</title>
        <authorList>
            <person name="Kono N."/>
            <person name="Nakamura H."/>
            <person name="Ohtoshi R."/>
            <person name="Tomita M."/>
            <person name="Numata K."/>
            <person name="Arakawa K."/>
        </authorList>
    </citation>
    <scope>NUCLEOTIDE SEQUENCE [LARGE SCALE GENOMIC DNA]</scope>
</reference>
<comment type="subcellular location">
    <subcellularLocation>
        <location evidence="1">Nucleus</location>
    </subcellularLocation>
</comment>
<feature type="domain" description="HTH CENPB-type" evidence="3">
    <location>
        <begin position="1"/>
        <end position="40"/>
    </location>
</feature>
<dbReference type="SUPFAM" id="SSF46689">
    <property type="entry name" value="Homeodomain-like"/>
    <property type="match status" value="1"/>
</dbReference>
<sequence length="106" mass="12354">MIKQKAIELHNQMKENNHAFNASDGWLQKFKKRYGIRLLKICGEKLSARHHLVEPYKQKLKRRIEELGLNNDQLYNADESGLCWKNVPNKTYVSSLEKTAPGAKME</sequence>
<dbReference type="InterPro" id="IPR006600">
    <property type="entry name" value="HTH_CenpB_DNA-bd_dom"/>
</dbReference>
<name>A0A4C1SSZ4_EUMVA</name>
<accession>A0A4C1SSZ4</accession>
<dbReference type="STRING" id="151549.A0A4C1SSZ4"/>
<dbReference type="EMBL" id="BGZK01007678">
    <property type="protein sequence ID" value="GBP05075.1"/>
    <property type="molecule type" value="Genomic_DNA"/>
</dbReference>